<accession>A0ABU5WY13</accession>
<gene>
    <name evidence="2" type="ORF">SB593_31170</name>
</gene>
<feature type="compositionally biased region" description="Basic and acidic residues" evidence="1">
    <location>
        <begin position="9"/>
        <end position="19"/>
    </location>
</feature>
<feature type="region of interest" description="Disordered" evidence="1">
    <location>
        <begin position="1"/>
        <end position="37"/>
    </location>
</feature>
<keyword evidence="3" id="KW-1185">Reference proteome</keyword>
<name>A0ABU5WY13_9BURK</name>
<comment type="caution">
    <text evidence="2">The sequence shown here is derived from an EMBL/GenBank/DDBJ whole genome shotgun (WGS) entry which is preliminary data.</text>
</comment>
<dbReference type="EMBL" id="JAWRLE010000073">
    <property type="protein sequence ID" value="MEB2583408.1"/>
    <property type="molecule type" value="Genomic_DNA"/>
</dbReference>
<dbReference type="RefSeq" id="WP_218828278.1">
    <property type="nucleotide sequence ID" value="NZ_JAWRLE010000073.1"/>
</dbReference>
<evidence type="ECO:0008006" key="4">
    <source>
        <dbReference type="Google" id="ProtNLM"/>
    </source>
</evidence>
<evidence type="ECO:0000313" key="3">
    <source>
        <dbReference type="Proteomes" id="UP001304467"/>
    </source>
</evidence>
<dbReference type="Proteomes" id="UP001304467">
    <property type="component" value="Unassembled WGS sequence"/>
</dbReference>
<reference evidence="2 3" key="1">
    <citation type="journal article" date="2023" name="Front. Microbiol.">
        <title>Genomic analyses of Burkholderia respiratory isolates indicates two evolutionarily distinct B. anthina clades.</title>
        <authorList>
            <person name="Pham A."/>
            <person name="Volmer J.G."/>
            <person name="Chambers D.C."/>
            <person name="Smith D.J."/>
            <person name="Reid D.W."/>
            <person name="Burr L."/>
            <person name="Wells T.J."/>
        </authorList>
    </citation>
    <scope>NUCLEOTIDE SEQUENCE [LARGE SCALE GENOMIC DNA]</scope>
    <source>
        <strain evidence="2 3">BCCIQ07A</strain>
    </source>
</reference>
<sequence length="63" mass="6952">IPNRTVKRLYADDSADSRVKVGNRQAPSSQKPPPDKAGVFAFRHREKLDAASHLAAIRSSIRP</sequence>
<organism evidence="2 3">
    <name type="scientific">Burkholderia anthinoferrum</name>
    <dbReference type="NCBI Taxonomy" id="3090833"/>
    <lineage>
        <taxon>Bacteria</taxon>
        <taxon>Pseudomonadati</taxon>
        <taxon>Pseudomonadota</taxon>
        <taxon>Betaproteobacteria</taxon>
        <taxon>Burkholderiales</taxon>
        <taxon>Burkholderiaceae</taxon>
        <taxon>Burkholderia</taxon>
    </lineage>
</organism>
<evidence type="ECO:0000256" key="1">
    <source>
        <dbReference type="SAM" id="MobiDB-lite"/>
    </source>
</evidence>
<protein>
    <recommendedName>
        <fullName evidence="4">Transposase</fullName>
    </recommendedName>
</protein>
<evidence type="ECO:0000313" key="2">
    <source>
        <dbReference type="EMBL" id="MEB2583408.1"/>
    </source>
</evidence>
<proteinExistence type="predicted"/>
<feature type="non-terminal residue" evidence="2">
    <location>
        <position position="1"/>
    </location>
</feature>